<gene>
    <name evidence="1" type="ORF">FQA47_007655</name>
</gene>
<protein>
    <submittedName>
        <fullName evidence="1">Uncharacterized protein</fullName>
    </submittedName>
</protein>
<comment type="caution">
    <text evidence="1">The sequence shown here is derived from an EMBL/GenBank/DDBJ whole genome shotgun (WGS) entry which is preliminary data.</text>
</comment>
<dbReference type="EMBL" id="WKFB01000471">
    <property type="protein sequence ID" value="KAF6722060.1"/>
    <property type="molecule type" value="Genomic_DNA"/>
</dbReference>
<evidence type="ECO:0000313" key="1">
    <source>
        <dbReference type="EMBL" id="KAF6722060.1"/>
    </source>
</evidence>
<name>A0A834F1Z7_ORYME</name>
<dbReference type="AlphaFoldDB" id="A0A834F1Z7"/>
<organism evidence="1 2">
    <name type="scientific">Oryzias melastigma</name>
    <name type="common">Marine medaka</name>
    <dbReference type="NCBI Taxonomy" id="30732"/>
    <lineage>
        <taxon>Eukaryota</taxon>
        <taxon>Metazoa</taxon>
        <taxon>Chordata</taxon>
        <taxon>Craniata</taxon>
        <taxon>Vertebrata</taxon>
        <taxon>Euteleostomi</taxon>
        <taxon>Actinopterygii</taxon>
        <taxon>Neopterygii</taxon>
        <taxon>Teleostei</taxon>
        <taxon>Neoteleostei</taxon>
        <taxon>Acanthomorphata</taxon>
        <taxon>Ovalentaria</taxon>
        <taxon>Atherinomorphae</taxon>
        <taxon>Beloniformes</taxon>
        <taxon>Adrianichthyidae</taxon>
        <taxon>Oryziinae</taxon>
        <taxon>Oryzias</taxon>
    </lineage>
</organism>
<evidence type="ECO:0000313" key="2">
    <source>
        <dbReference type="Proteomes" id="UP000646548"/>
    </source>
</evidence>
<sequence>MTVIILFHLSFTAGEMIRSDHDQILLLILINLKLPIDDVPLTCDQRDPHAVWGRSCLGDAGVVLVLCPAPSVRHAEGRRADCEDAAEPVRCQVTPARVTAGLGRDRGVSLQRPRVSTHTQV</sequence>
<accession>A0A834F1Z7</accession>
<dbReference type="Proteomes" id="UP000646548">
    <property type="component" value="Unassembled WGS sequence"/>
</dbReference>
<proteinExistence type="predicted"/>
<reference evidence="1" key="1">
    <citation type="journal article" name="BMC Genomics">
        <title>Long-read sequencing and de novo genome assembly of marine medaka (Oryzias melastigma).</title>
        <authorList>
            <person name="Liang P."/>
            <person name="Saqib H.S.A."/>
            <person name="Ni X."/>
            <person name="Shen Y."/>
        </authorList>
    </citation>
    <scope>NUCLEOTIDE SEQUENCE</scope>
    <source>
        <strain evidence="1">Bigg-433</strain>
    </source>
</reference>